<dbReference type="InterPro" id="IPR013785">
    <property type="entry name" value="Aldolase_TIM"/>
</dbReference>
<dbReference type="InterPro" id="IPR002252">
    <property type="entry name" value="Glyco_hydro_36"/>
</dbReference>
<dbReference type="PRINTS" id="PR00743">
    <property type="entry name" value="GLHYDRLASE36"/>
</dbReference>
<evidence type="ECO:0000313" key="2">
    <source>
        <dbReference type="Proteomes" id="UP000216352"/>
    </source>
</evidence>
<proteinExistence type="predicted"/>
<dbReference type="STRING" id="1603886.GCA_001895165_00250"/>
<dbReference type="GO" id="GO:0016052">
    <property type="term" value="P:carbohydrate catabolic process"/>
    <property type="evidence" value="ECO:0007669"/>
    <property type="project" value="InterPro"/>
</dbReference>
<dbReference type="Pfam" id="PF02065">
    <property type="entry name" value="Melibiase"/>
    <property type="match status" value="1"/>
</dbReference>
<dbReference type="EMBL" id="MWWX01000008">
    <property type="protein sequence ID" value="OZG61807.1"/>
    <property type="molecule type" value="Genomic_DNA"/>
</dbReference>
<dbReference type="RefSeq" id="WP_094725352.1">
    <property type="nucleotide sequence ID" value="NZ_MWWX01000008.1"/>
</dbReference>
<sequence length="657" mass="72484">MNHQRLTDTRDGWNLRFRQAEQRHTGNRGELRITQHDESTGLTVESLFAAYDGISVVTWSATIRSDRRLPVESMSSLNVAVPLSAAGASVDDAEVFWADSTWAAENNWHRAPLRAMGVVDINTVVNPRVPGARFALRSRSAWSTGEHLPDGILQLNGEHPTALMWQIEHNGAWSWEIGEGVTGLQVMAGGPNCDDHQWSIVLEPGVDFTTVPASVAVCSGDWRGAVAEMTLHRRALRDERLGHNGQDRSSNTLVIYNDYMNTLFGDPTAEKEIPLIDAVGTLGVDVFCIDAGWYDSTDGDWWTSVGEWEPSTNRFGDEGLAALAERIRANGMELGLWLEPEVVGIHSPVAAALPEAAFFRRHGERVADDGRYHLDFRCPEVREHLDSTVDRLMRDLRPTFFKFDYNTVPGVGTEQDAATLGEGLLGHCRAYVDWLDSLKRRYPKLVIENCGSGAMRADYAMLQRLDLQSTSDQCDPLIYAAIAAGAPMGILPEQQGNWGYAQQHMGDEEAVLTLAAGVTGRLYLSGFVDRMDDRRLALVRSAIALHREVLETQDSSVPFWPLGLPDFTGEWLATGLLPAPGSEGRTGYMTVWRRAGEQTVTVEVPAGAEIIQVFPNPKDPCASDAKPWRVQRVDESHASLTTTSDSPSARVFALRLP</sequence>
<gene>
    <name evidence="1" type="ORF">BLEM_1344</name>
</gene>
<dbReference type="Gene3D" id="2.70.98.60">
    <property type="entry name" value="alpha-galactosidase from lactobacil brevis"/>
    <property type="match status" value="1"/>
</dbReference>
<organism evidence="1 2">
    <name type="scientific">Bifidobacterium lemurum</name>
    <dbReference type="NCBI Taxonomy" id="1603886"/>
    <lineage>
        <taxon>Bacteria</taxon>
        <taxon>Bacillati</taxon>
        <taxon>Actinomycetota</taxon>
        <taxon>Actinomycetes</taxon>
        <taxon>Bifidobacteriales</taxon>
        <taxon>Bifidobacteriaceae</taxon>
        <taxon>Bifidobacterium</taxon>
    </lineage>
</organism>
<dbReference type="InterPro" id="IPR017853">
    <property type="entry name" value="GH"/>
</dbReference>
<comment type="caution">
    <text evidence="1">The sequence shown here is derived from an EMBL/GenBank/DDBJ whole genome shotgun (WGS) entry which is preliminary data.</text>
</comment>
<name>A0A261FRM2_9BIFI</name>
<dbReference type="CDD" id="cd14791">
    <property type="entry name" value="GH36"/>
    <property type="match status" value="1"/>
</dbReference>
<dbReference type="AlphaFoldDB" id="A0A261FRM2"/>
<dbReference type="GO" id="GO:0004557">
    <property type="term" value="F:alpha-galactosidase activity"/>
    <property type="evidence" value="ECO:0007669"/>
    <property type="project" value="InterPro"/>
</dbReference>
<keyword evidence="2" id="KW-1185">Reference proteome</keyword>
<evidence type="ECO:0000313" key="1">
    <source>
        <dbReference type="EMBL" id="OZG61807.1"/>
    </source>
</evidence>
<protein>
    <submittedName>
        <fullName evidence="1">Alpha-galactosidase</fullName>
    </submittedName>
</protein>
<dbReference type="Gene3D" id="3.20.20.70">
    <property type="entry name" value="Aldolase class I"/>
    <property type="match status" value="1"/>
</dbReference>
<dbReference type="SUPFAM" id="SSF51445">
    <property type="entry name" value="(Trans)glycosidases"/>
    <property type="match status" value="1"/>
</dbReference>
<accession>A0A261FRM2</accession>
<dbReference type="InterPro" id="IPR038417">
    <property type="entry name" value="Alpga-gal_N_sf"/>
</dbReference>
<dbReference type="Proteomes" id="UP000216352">
    <property type="component" value="Unassembled WGS sequence"/>
</dbReference>
<reference evidence="1 2" key="1">
    <citation type="journal article" date="2017" name="BMC Genomics">
        <title>Comparative genomic and phylogenomic analyses of the Bifidobacteriaceae family.</title>
        <authorList>
            <person name="Lugli G.A."/>
            <person name="Milani C."/>
            <person name="Turroni F."/>
            <person name="Duranti S."/>
            <person name="Mancabelli L."/>
            <person name="Mangifesta M."/>
            <person name="Ferrario C."/>
            <person name="Modesto M."/>
            <person name="Mattarelli P."/>
            <person name="Jiri K."/>
            <person name="van Sinderen D."/>
            <person name="Ventura M."/>
        </authorList>
    </citation>
    <scope>NUCLEOTIDE SEQUENCE [LARGE SCALE GENOMIC DNA]</scope>
    <source>
        <strain evidence="1 2">DSM 28807</strain>
    </source>
</reference>